<gene>
    <name evidence="2" type="ORF">FBZ95_10386</name>
</gene>
<dbReference type="RefSeq" id="WP_080140422.1">
    <property type="nucleotide sequence ID" value="NZ_LWIG01000066.1"/>
</dbReference>
<protein>
    <submittedName>
        <fullName evidence="2">Uncharacterized protein</fullName>
    </submittedName>
</protein>
<dbReference type="OrthoDB" id="8252037at2"/>
<name>A0A560K8V6_9BRAD</name>
<evidence type="ECO:0000313" key="2">
    <source>
        <dbReference type="EMBL" id="TWB78254.1"/>
    </source>
</evidence>
<dbReference type="AlphaFoldDB" id="A0A560K8V6"/>
<organism evidence="2 3">
    <name type="scientific">Bradyrhizobium sacchari</name>
    <dbReference type="NCBI Taxonomy" id="1399419"/>
    <lineage>
        <taxon>Bacteria</taxon>
        <taxon>Pseudomonadati</taxon>
        <taxon>Pseudomonadota</taxon>
        <taxon>Alphaproteobacteria</taxon>
        <taxon>Hyphomicrobiales</taxon>
        <taxon>Nitrobacteraceae</taxon>
        <taxon>Bradyrhizobium</taxon>
    </lineage>
</organism>
<comment type="caution">
    <text evidence="2">The sequence shown here is derived from an EMBL/GenBank/DDBJ whole genome shotgun (WGS) entry which is preliminary data.</text>
</comment>
<feature type="region of interest" description="Disordered" evidence="1">
    <location>
        <begin position="59"/>
        <end position="80"/>
    </location>
</feature>
<reference evidence="2 3" key="1">
    <citation type="submission" date="2019-06" db="EMBL/GenBank/DDBJ databases">
        <title>Genomic Encyclopedia of Type Strains, Phase IV (KMG-V): Genome sequencing to study the core and pangenomes of soil and plant-associated prokaryotes.</title>
        <authorList>
            <person name="Whitman W."/>
        </authorList>
    </citation>
    <scope>NUCLEOTIDE SEQUENCE [LARGE SCALE GENOMIC DNA]</scope>
    <source>
        <strain evidence="2 3">BR 10556</strain>
    </source>
</reference>
<keyword evidence="3" id="KW-1185">Reference proteome</keyword>
<proteinExistence type="predicted"/>
<evidence type="ECO:0000313" key="3">
    <source>
        <dbReference type="Proteomes" id="UP000315914"/>
    </source>
</evidence>
<sequence length="80" mass="8977">MKLLTEYLEHALTFERLAAQETNPETKAQFEKQAAAYRKLAADRAIQYGLPLPSPPEAASVWRSANGHRSSPTKNKVLHM</sequence>
<accession>A0A560K8V6</accession>
<dbReference type="Proteomes" id="UP000315914">
    <property type="component" value="Unassembled WGS sequence"/>
</dbReference>
<dbReference type="EMBL" id="VITW01000003">
    <property type="protein sequence ID" value="TWB78254.1"/>
    <property type="molecule type" value="Genomic_DNA"/>
</dbReference>
<evidence type="ECO:0000256" key="1">
    <source>
        <dbReference type="SAM" id="MobiDB-lite"/>
    </source>
</evidence>